<dbReference type="AlphaFoldDB" id="A0A844CSV3"/>
<name>A0A844CSV3_9BURK</name>
<sequence length="154" mass="16691">MRITQAAASDMSAITDLYAKAGYGAAINPSDMVIVAHSDEQLVGVVRLCTEEGVAVLRGMQVRSAFQRQGIGAQLLRACKPFLDQHISFCLPYAHLLGFYGQAGFETANEADLPDVLAQRLSSYTAQGKDILAMRRFPHGVAEQSTHHSLRTLA</sequence>
<protein>
    <submittedName>
        <fullName evidence="2">GNAT family N-acetyltransferase</fullName>
    </submittedName>
</protein>
<dbReference type="Pfam" id="PF13673">
    <property type="entry name" value="Acetyltransf_10"/>
    <property type="match status" value="1"/>
</dbReference>
<dbReference type="InterPro" id="IPR016181">
    <property type="entry name" value="Acyl_CoA_acyltransferase"/>
</dbReference>
<feature type="domain" description="N-acetyltransferase" evidence="1">
    <location>
        <begin position="1"/>
        <end position="122"/>
    </location>
</feature>
<dbReference type="CDD" id="cd04301">
    <property type="entry name" value="NAT_SF"/>
    <property type="match status" value="1"/>
</dbReference>
<evidence type="ECO:0000259" key="1">
    <source>
        <dbReference type="PROSITE" id="PS51186"/>
    </source>
</evidence>
<dbReference type="EMBL" id="WKJL01000001">
    <property type="protein sequence ID" value="MRW83008.1"/>
    <property type="molecule type" value="Genomic_DNA"/>
</dbReference>
<evidence type="ECO:0000313" key="2">
    <source>
        <dbReference type="EMBL" id="MRW83008.1"/>
    </source>
</evidence>
<dbReference type="Gene3D" id="3.40.630.30">
    <property type="match status" value="1"/>
</dbReference>
<evidence type="ECO:0000313" key="3">
    <source>
        <dbReference type="Proteomes" id="UP000439986"/>
    </source>
</evidence>
<dbReference type="PROSITE" id="PS51186">
    <property type="entry name" value="GNAT"/>
    <property type="match status" value="1"/>
</dbReference>
<keyword evidence="2" id="KW-0808">Transferase</keyword>
<proteinExistence type="predicted"/>
<organism evidence="2 3">
    <name type="scientific">Duganella aquatilis</name>
    <dbReference type="NCBI Taxonomy" id="2666082"/>
    <lineage>
        <taxon>Bacteria</taxon>
        <taxon>Pseudomonadati</taxon>
        <taxon>Pseudomonadota</taxon>
        <taxon>Betaproteobacteria</taxon>
        <taxon>Burkholderiales</taxon>
        <taxon>Oxalobacteraceae</taxon>
        <taxon>Telluria group</taxon>
        <taxon>Duganella</taxon>
    </lineage>
</organism>
<dbReference type="InterPro" id="IPR000182">
    <property type="entry name" value="GNAT_dom"/>
</dbReference>
<dbReference type="GO" id="GO:0016747">
    <property type="term" value="F:acyltransferase activity, transferring groups other than amino-acyl groups"/>
    <property type="evidence" value="ECO:0007669"/>
    <property type="project" value="InterPro"/>
</dbReference>
<dbReference type="Proteomes" id="UP000439986">
    <property type="component" value="Unassembled WGS sequence"/>
</dbReference>
<keyword evidence="3" id="KW-1185">Reference proteome</keyword>
<comment type="caution">
    <text evidence="2">The sequence shown here is derived from an EMBL/GenBank/DDBJ whole genome shotgun (WGS) entry which is preliminary data.</text>
</comment>
<accession>A0A844CSV3</accession>
<reference evidence="2 3" key="1">
    <citation type="submission" date="2019-11" db="EMBL/GenBank/DDBJ databases">
        <title>Novel species isolated from a subtropical stream in China.</title>
        <authorList>
            <person name="Lu H."/>
        </authorList>
    </citation>
    <scope>NUCLEOTIDE SEQUENCE [LARGE SCALE GENOMIC DNA]</scope>
    <source>
        <strain evidence="2 3">FT26W</strain>
    </source>
</reference>
<dbReference type="SUPFAM" id="SSF55729">
    <property type="entry name" value="Acyl-CoA N-acyltransferases (Nat)"/>
    <property type="match status" value="1"/>
</dbReference>
<gene>
    <name evidence="2" type="ORF">GJ698_02745</name>
</gene>